<name>A0A7K4HR47_9EURY</name>
<protein>
    <submittedName>
        <fullName evidence="2">Uncharacterized protein</fullName>
    </submittedName>
</protein>
<keyword evidence="3" id="KW-1185">Reference proteome</keyword>
<keyword evidence="1" id="KW-1133">Transmembrane helix</keyword>
<dbReference type="RefSeq" id="WP_176789337.1">
    <property type="nucleotide sequence ID" value="NZ_JABXWR010000001.1"/>
</dbReference>
<sequence>MKSQVKWGLGLILLGAILLPFGFPFLLIYAVPLILIGIALIIFRNREDRIEQVQE</sequence>
<keyword evidence="1" id="KW-0812">Transmembrane</keyword>
<keyword evidence="1" id="KW-0472">Membrane</keyword>
<feature type="transmembrane region" description="Helical" evidence="1">
    <location>
        <begin position="12"/>
        <end position="43"/>
    </location>
</feature>
<dbReference type="AlphaFoldDB" id="A0A7K4HR47"/>
<dbReference type="Proteomes" id="UP000570823">
    <property type="component" value="Unassembled WGS sequence"/>
</dbReference>
<proteinExistence type="predicted"/>
<evidence type="ECO:0000313" key="3">
    <source>
        <dbReference type="Proteomes" id="UP000570823"/>
    </source>
</evidence>
<comment type="caution">
    <text evidence="2">The sequence shown here is derived from an EMBL/GenBank/DDBJ whole genome shotgun (WGS) entry which is preliminary data.</text>
</comment>
<organism evidence="2 3">
    <name type="scientific">Methanofollis tationis</name>
    <dbReference type="NCBI Taxonomy" id="81417"/>
    <lineage>
        <taxon>Archaea</taxon>
        <taxon>Methanobacteriati</taxon>
        <taxon>Methanobacteriota</taxon>
        <taxon>Stenosarchaea group</taxon>
        <taxon>Methanomicrobia</taxon>
        <taxon>Methanomicrobiales</taxon>
        <taxon>Methanomicrobiaceae</taxon>
        <taxon>Methanofollis</taxon>
    </lineage>
</organism>
<gene>
    <name evidence="2" type="ORF">HWN36_10680</name>
</gene>
<evidence type="ECO:0000256" key="1">
    <source>
        <dbReference type="SAM" id="Phobius"/>
    </source>
</evidence>
<dbReference type="EMBL" id="JABXWR010000001">
    <property type="protein sequence ID" value="NVO67755.1"/>
    <property type="molecule type" value="Genomic_DNA"/>
</dbReference>
<reference evidence="2 3" key="1">
    <citation type="submission" date="2020-06" db="EMBL/GenBank/DDBJ databases">
        <title>Methanofollis fontis sp. nov., a methanogen isolated from marine sediments near a cold seep at Four-Way Closure Ridge offshore southwestern Taiwan.</title>
        <authorList>
            <person name="Chen S.-C."/>
            <person name="Teng N.-H."/>
            <person name="Lin Y.-S."/>
            <person name="Lai M.-C."/>
            <person name="Chen H.-H."/>
            <person name="Wang C.-C."/>
        </authorList>
    </citation>
    <scope>NUCLEOTIDE SEQUENCE [LARGE SCALE GENOMIC DNA]</scope>
    <source>
        <strain evidence="2 3">DSM 2702</strain>
    </source>
</reference>
<accession>A0A7K4HR47</accession>
<evidence type="ECO:0000313" key="2">
    <source>
        <dbReference type="EMBL" id="NVO67755.1"/>
    </source>
</evidence>